<evidence type="ECO:0000256" key="1">
    <source>
        <dbReference type="SAM" id="Phobius"/>
    </source>
</evidence>
<accession>A0A8B8E607</accession>
<dbReference type="InterPro" id="IPR056691">
    <property type="entry name" value="DUF7789"/>
</dbReference>
<keyword evidence="1" id="KW-0472">Membrane</keyword>
<sequence length="367" mass="40212">MENQQEERDGKPLTFADIGIPAATKLEDGALGKKRPLKDLGKKEIAFAVISVVSSVLAIGIAIQRLATTSKGDPDFTFALIIIVNALFCVYYVCHGLLAERPYEVMVMVLATAAVLVYIIVNYITSLKTDVKLARLVLACVLSPVIIVLGFIIAKEYHESGRLIFRTVGADSMMQGFCKILFLFLGLQKFDLQLSVTMVLLILQSGTKVDTEDIIILSIGVPVTIVCFALGYLSVRWENKWLGIAYGISLVLAPAYIIFKVYESADDLGKNSDFSHQNTTTAMTASPKPSAALSGTTFFCAALALFIRILMGIYFIKAVLNFGHGLKYKVYGPKESLHNIAQVTYQSYADNINGFVLKWFLGMSSVL</sequence>
<feature type="domain" description="DUF7789" evidence="2">
    <location>
        <begin position="168"/>
        <end position="316"/>
    </location>
</feature>
<evidence type="ECO:0000313" key="3">
    <source>
        <dbReference type="Proteomes" id="UP000694844"/>
    </source>
</evidence>
<evidence type="ECO:0000259" key="2">
    <source>
        <dbReference type="Pfam" id="PF25044"/>
    </source>
</evidence>
<feature type="transmembrane region" description="Helical" evidence="1">
    <location>
        <begin position="241"/>
        <end position="259"/>
    </location>
</feature>
<dbReference type="OrthoDB" id="2448307at2759"/>
<dbReference type="PANTHER" id="PTHR39299:SF1">
    <property type="entry name" value="TRANSMEMBRANE PROTEIN"/>
    <property type="match status" value="1"/>
</dbReference>
<organism evidence="3 4">
    <name type="scientific">Crassostrea virginica</name>
    <name type="common">Eastern oyster</name>
    <dbReference type="NCBI Taxonomy" id="6565"/>
    <lineage>
        <taxon>Eukaryota</taxon>
        <taxon>Metazoa</taxon>
        <taxon>Spiralia</taxon>
        <taxon>Lophotrochozoa</taxon>
        <taxon>Mollusca</taxon>
        <taxon>Bivalvia</taxon>
        <taxon>Autobranchia</taxon>
        <taxon>Pteriomorphia</taxon>
        <taxon>Ostreida</taxon>
        <taxon>Ostreoidea</taxon>
        <taxon>Ostreidae</taxon>
        <taxon>Crassostrea</taxon>
    </lineage>
</organism>
<feature type="transmembrane region" description="Helical" evidence="1">
    <location>
        <begin position="45"/>
        <end position="64"/>
    </location>
</feature>
<dbReference type="AlphaFoldDB" id="A0A8B8E607"/>
<name>A0A8B8E607_CRAVI</name>
<reference evidence="4" key="1">
    <citation type="submission" date="2025-08" db="UniProtKB">
        <authorList>
            <consortium name="RefSeq"/>
        </authorList>
    </citation>
    <scope>IDENTIFICATION</scope>
    <source>
        <tissue evidence="4">Whole sample</tissue>
    </source>
</reference>
<dbReference type="GeneID" id="111132151"/>
<feature type="transmembrane region" description="Helical" evidence="1">
    <location>
        <begin position="76"/>
        <end position="93"/>
    </location>
</feature>
<dbReference type="RefSeq" id="XP_022335600.1">
    <property type="nucleotide sequence ID" value="XM_022479892.1"/>
</dbReference>
<gene>
    <name evidence="4" type="primary">LOC111132151</name>
</gene>
<feature type="transmembrane region" description="Helical" evidence="1">
    <location>
        <begin position="180"/>
        <end position="202"/>
    </location>
</feature>
<dbReference type="Proteomes" id="UP000694844">
    <property type="component" value="Chromosome 5"/>
</dbReference>
<evidence type="ECO:0000313" key="4">
    <source>
        <dbReference type="RefSeq" id="XP_022335600.1"/>
    </source>
</evidence>
<feature type="transmembrane region" description="Helical" evidence="1">
    <location>
        <begin position="136"/>
        <end position="154"/>
    </location>
</feature>
<dbReference type="KEGG" id="cvn:111132151"/>
<keyword evidence="1" id="KW-1133">Transmembrane helix</keyword>
<keyword evidence="1" id="KW-0812">Transmembrane</keyword>
<feature type="domain" description="DUF7789" evidence="2">
    <location>
        <begin position="32"/>
        <end position="153"/>
    </location>
</feature>
<protein>
    <submittedName>
        <fullName evidence="4">Uncharacterized protein LOC111132151 isoform X1</fullName>
    </submittedName>
</protein>
<keyword evidence="3" id="KW-1185">Reference proteome</keyword>
<feature type="transmembrane region" description="Helical" evidence="1">
    <location>
        <begin position="214"/>
        <end position="234"/>
    </location>
</feature>
<feature type="transmembrane region" description="Helical" evidence="1">
    <location>
        <begin position="105"/>
        <end position="124"/>
    </location>
</feature>
<dbReference type="PANTHER" id="PTHR39299">
    <property type="entry name" value="TRANSMEMBRANE PROTEIN"/>
    <property type="match status" value="1"/>
</dbReference>
<dbReference type="Pfam" id="PF25044">
    <property type="entry name" value="DUF7789"/>
    <property type="match status" value="2"/>
</dbReference>
<proteinExistence type="predicted"/>
<feature type="transmembrane region" description="Helical" evidence="1">
    <location>
        <begin position="291"/>
        <end position="316"/>
    </location>
</feature>